<keyword evidence="3" id="KW-1185">Reference proteome</keyword>
<dbReference type="InterPro" id="IPR048362">
    <property type="entry name" value="PARG_helical"/>
</dbReference>
<dbReference type="Proteomes" id="UP000023152">
    <property type="component" value="Unassembled WGS sequence"/>
</dbReference>
<dbReference type="Pfam" id="PF20811">
    <property type="entry name" value="PARG_cat_N"/>
    <property type="match status" value="1"/>
</dbReference>
<evidence type="ECO:0000313" key="3">
    <source>
        <dbReference type="Proteomes" id="UP000023152"/>
    </source>
</evidence>
<dbReference type="GO" id="GO:0009225">
    <property type="term" value="P:nucleotide-sugar metabolic process"/>
    <property type="evidence" value="ECO:0007669"/>
    <property type="project" value="TreeGrafter"/>
</dbReference>
<keyword evidence="2" id="KW-0378">Hydrolase</keyword>
<dbReference type="GO" id="GO:0005634">
    <property type="term" value="C:nucleus"/>
    <property type="evidence" value="ECO:0007669"/>
    <property type="project" value="TreeGrafter"/>
</dbReference>
<sequence>MFNVLYTGESLCFNFNQNELKSKIALNDQDNYLLDENSQRWSQIKKVLSSSRQISDIDGLIVLLQELPIKQKPKTMSTVCSLLQKQQALRKKFFAVILPYIIQSVLNTPKIFSKPLPLFQPQKSIAIHLSPTQCACLLSISFLCLHCRDNPCTTDPVSQQAEATFNDVNFGGERGFPGIFEINNASCQAKLCMILQYFEAIAEEKHNPVYYFIRLLCKKKIKQ</sequence>
<accession>X6NP14</accession>
<protein>
    <submittedName>
        <fullName evidence="2">Poly(ADP-ribose) glycohydrolase</fullName>
    </submittedName>
</protein>
<dbReference type="AlphaFoldDB" id="X6NP14"/>
<gene>
    <name evidence="2" type="ORF">RFI_09114</name>
</gene>
<organism evidence="2 3">
    <name type="scientific">Reticulomyxa filosa</name>
    <dbReference type="NCBI Taxonomy" id="46433"/>
    <lineage>
        <taxon>Eukaryota</taxon>
        <taxon>Sar</taxon>
        <taxon>Rhizaria</taxon>
        <taxon>Retaria</taxon>
        <taxon>Foraminifera</taxon>
        <taxon>Monothalamids</taxon>
        <taxon>Reticulomyxidae</taxon>
        <taxon>Reticulomyxa</taxon>
    </lineage>
</organism>
<dbReference type="GO" id="GO:0005737">
    <property type="term" value="C:cytoplasm"/>
    <property type="evidence" value="ECO:0007669"/>
    <property type="project" value="TreeGrafter"/>
</dbReference>
<dbReference type="PANTHER" id="PTHR12837:SF0">
    <property type="entry name" value="POLY(ADP-RIBOSE) GLYCOHYDROLASE"/>
    <property type="match status" value="1"/>
</dbReference>
<dbReference type="PANTHER" id="PTHR12837">
    <property type="entry name" value="POLY ADP-RIBOSE GLYCOHYDROLASE"/>
    <property type="match status" value="1"/>
</dbReference>
<dbReference type="EMBL" id="ASPP01006918">
    <property type="protein sequence ID" value="ETO28015.1"/>
    <property type="molecule type" value="Genomic_DNA"/>
</dbReference>
<feature type="domain" description="PARG helical" evidence="1">
    <location>
        <begin position="87"/>
        <end position="209"/>
    </location>
</feature>
<dbReference type="GO" id="GO:1990966">
    <property type="term" value="P:ATP generation from poly-ADP-D-ribose"/>
    <property type="evidence" value="ECO:0007669"/>
    <property type="project" value="TreeGrafter"/>
</dbReference>
<evidence type="ECO:0000313" key="2">
    <source>
        <dbReference type="EMBL" id="ETO28015.1"/>
    </source>
</evidence>
<evidence type="ECO:0000259" key="1">
    <source>
        <dbReference type="Pfam" id="PF20811"/>
    </source>
</evidence>
<dbReference type="GO" id="GO:0005975">
    <property type="term" value="P:carbohydrate metabolic process"/>
    <property type="evidence" value="ECO:0007669"/>
    <property type="project" value="InterPro"/>
</dbReference>
<comment type="caution">
    <text evidence="2">The sequence shown here is derived from an EMBL/GenBank/DDBJ whole genome shotgun (WGS) entry which is preliminary data.</text>
</comment>
<name>X6NP14_RETFI</name>
<dbReference type="InterPro" id="IPR007724">
    <property type="entry name" value="Poly_GlycHdrlase"/>
</dbReference>
<reference evidence="2 3" key="1">
    <citation type="journal article" date="2013" name="Curr. Biol.">
        <title>The Genome of the Foraminiferan Reticulomyxa filosa.</title>
        <authorList>
            <person name="Glockner G."/>
            <person name="Hulsmann N."/>
            <person name="Schleicher M."/>
            <person name="Noegel A.A."/>
            <person name="Eichinger L."/>
            <person name="Gallinger C."/>
            <person name="Pawlowski J."/>
            <person name="Sierra R."/>
            <person name="Euteneuer U."/>
            <person name="Pillet L."/>
            <person name="Moustafa A."/>
            <person name="Platzer M."/>
            <person name="Groth M."/>
            <person name="Szafranski K."/>
            <person name="Schliwa M."/>
        </authorList>
    </citation>
    <scope>NUCLEOTIDE SEQUENCE [LARGE SCALE GENOMIC DNA]</scope>
</reference>
<dbReference type="GO" id="GO:0006282">
    <property type="term" value="P:regulation of DNA repair"/>
    <property type="evidence" value="ECO:0007669"/>
    <property type="project" value="InterPro"/>
</dbReference>
<proteinExistence type="predicted"/>
<dbReference type="GO" id="GO:0004649">
    <property type="term" value="F:poly(ADP-ribose) glycohydrolase activity"/>
    <property type="evidence" value="ECO:0007669"/>
    <property type="project" value="InterPro"/>
</dbReference>